<dbReference type="EMBL" id="SRLO01000376">
    <property type="protein sequence ID" value="TNN58530.1"/>
    <property type="molecule type" value="Genomic_DNA"/>
</dbReference>
<comment type="caution">
    <text evidence="1">The sequence shown here is derived from an EMBL/GenBank/DDBJ whole genome shotgun (WGS) entry which is preliminary data.</text>
</comment>
<evidence type="ECO:0000313" key="2">
    <source>
        <dbReference type="Proteomes" id="UP000314294"/>
    </source>
</evidence>
<gene>
    <name evidence="1" type="ORF">EYF80_031252</name>
</gene>
<name>A0A4Z2GZ50_9TELE</name>
<dbReference type="Proteomes" id="UP000314294">
    <property type="component" value="Unassembled WGS sequence"/>
</dbReference>
<proteinExistence type="predicted"/>
<protein>
    <submittedName>
        <fullName evidence="1">Uncharacterized protein</fullName>
    </submittedName>
</protein>
<dbReference type="OrthoDB" id="422637at2759"/>
<keyword evidence="2" id="KW-1185">Reference proteome</keyword>
<organism evidence="1 2">
    <name type="scientific">Liparis tanakae</name>
    <name type="common">Tanaka's snailfish</name>
    <dbReference type="NCBI Taxonomy" id="230148"/>
    <lineage>
        <taxon>Eukaryota</taxon>
        <taxon>Metazoa</taxon>
        <taxon>Chordata</taxon>
        <taxon>Craniata</taxon>
        <taxon>Vertebrata</taxon>
        <taxon>Euteleostomi</taxon>
        <taxon>Actinopterygii</taxon>
        <taxon>Neopterygii</taxon>
        <taxon>Teleostei</taxon>
        <taxon>Neoteleostei</taxon>
        <taxon>Acanthomorphata</taxon>
        <taxon>Eupercaria</taxon>
        <taxon>Perciformes</taxon>
        <taxon>Cottioidei</taxon>
        <taxon>Cottales</taxon>
        <taxon>Liparidae</taxon>
        <taxon>Liparis</taxon>
    </lineage>
</organism>
<sequence length="91" mass="10709">MHLFLLTPKQNRILSDVFKNPEYCGSNFIGCGRTPRNCRHRPHPTRRRAIQHIQHIQHINTFHKVTELAGYTSRVSEMLEVFEDVNKGVER</sequence>
<accession>A0A4Z2GZ50</accession>
<evidence type="ECO:0000313" key="1">
    <source>
        <dbReference type="EMBL" id="TNN58530.1"/>
    </source>
</evidence>
<reference evidence="1 2" key="1">
    <citation type="submission" date="2019-03" db="EMBL/GenBank/DDBJ databases">
        <title>First draft genome of Liparis tanakae, snailfish: a comprehensive survey of snailfish specific genes.</title>
        <authorList>
            <person name="Kim W."/>
            <person name="Song I."/>
            <person name="Jeong J.-H."/>
            <person name="Kim D."/>
            <person name="Kim S."/>
            <person name="Ryu S."/>
            <person name="Song J.Y."/>
            <person name="Lee S.K."/>
        </authorList>
    </citation>
    <scope>NUCLEOTIDE SEQUENCE [LARGE SCALE GENOMIC DNA]</scope>
    <source>
        <tissue evidence="1">Muscle</tissue>
    </source>
</reference>
<dbReference type="AlphaFoldDB" id="A0A4Z2GZ50"/>